<dbReference type="InterPro" id="IPR032466">
    <property type="entry name" value="Metal_Hydrolase"/>
</dbReference>
<dbReference type="InterPro" id="IPR013108">
    <property type="entry name" value="Amidohydro_3"/>
</dbReference>
<dbReference type="InterPro" id="IPR033932">
    <property type="entry name" value="YtcJ-like"/>
</dbReference>
<evidence type="ECO:0000313" key="2">
    <source>
        <dbReference type="EMBL" id="MCW1932002.1"/>
    </source>
</evidence>
<dbReference type="InterPro" id="IPR011059">
    <property type="entry name" value="Metal-dep_hydrolase_composite"/>
</dbReference>
<comment type="caution">
    <text evidence="2">The sequence shown here is derived from an EMBL/GenBank/DDBJ whole genome shotgun (WGS) entry which is preliminary data.</text>
</comment>
<name>A0ABT3GWV5_9RHOB</name>
<dbReference type="Gene3D" id="3.10.310.70">
    <property type="match status" value="1"/>
</dbReference>
<dbReference type="Pfam" id="PF07969">
    <property type="entry name" value="Amidohydro_3"/>
    <property type="match status" value="1"/>
</dbReference>
<gene>
    <name evidence="2" type="ORF">OKW52_06930</name>
</gene>
<feature type="domain" description="Amidohydrolase 3" evidence="1">
    <location>
        <begin position="57"/>
        <end position="553"/>
    </location>
</feature>
<accession>A0ABT3GWV5</accession>
<evidence type="ECO:0000259" key="1">
    <source>
        <dbReference type="Pfam" id="PF07969"/>
    </source>
</evidence>
<dbReference type="SUPFAM" id="SSF51556">
    <property type="entry name" value="Metallo-dependent hydrolases"/>
    <property type="match status" value="1"/>
</dbReference>
<dbReference type="Gene3D" id="2.30.40.10">
    <property type="entry name" value="Urease, subunit C, domain 1"/>
    <property type="match status" value="1"/>
</dbReference>
<dbReference type="SUPFAM" id="SSF51338">
    <property type="entry name" value="Composite domain of metallo-dependent hydrolases"/>
    <property type="match status" value="1"/>
</dbReference>
<protein>
    <submittedName>
        <fullName evidence="2">Amidohydrolase</fullName>
    </submittedName>
</protein>
<evidence type="ECO:0000313" key="3">
    <source>
        <dbReference type="Proteomes" id="UP001208938"/>
    </source>
</evidence>
<dbReference type="CDD" id="cd01300">
    <property type="entry name" value="YtcJ_like"/>
    <property type="match status" value="1"/>
</dbReference>
<keyword evidence="3" id="KW-1185">Reference proteome</keyword>
<dbReference type="Gene3D" id="3.20.20.140">
    <property type="entry name" value="Metal-dependent hydrolases"/>
    <property type="match status" value="1"/>
</dbReference>
<dbReference type="EMBL" id="JAPDFL010000001">
    <property type="protein sequence ID" value="MCW1932002.1"/>
    <property type="molecule type" value="Genomic_DNA"/>
</dbReference>
<dbReference type="RefSeq" id="WP_264505075.1">
    <property type="nucleotide sequence ID" value="NZ_JAPDFL010000001.1"/>
</dbReference>
<dbReference type="Proteomes" id="UP001208938">
    <property type="component" value="Unassembled WGS sequence"/>
</dbReference>
<organism evidence="2 3">
    <name type="scientific">Pararhodobacter zhoushanensis</name>
    <dbReference type="NCBI Taxonomy" id="2479545"/>
    <lineage>
        <taxon>Bacteria</taxon>
        <taxon>Pseudomonadati</taxon>
        <taxon>Pseudomonadota</taxon>
        <taxon>Alphaproteobacteria</taxon>
        <taxon>Rhodobacterales</taxon>
        <taxon>Paracoccaceae</taxon>
        <taxon>Pararhodobacter</taxon>
    </lineage>
</organism>
<dbReference type="PANTHER" id="PTHR22642:SF2">
    <property type="entry name" value="PROTEIN LONG AFTER FAR-RED 3"/>
    <property type="match status" value="1"/>
</dbReference>
<reference evidence="2 3" key="1">
    <citation type="submission" date="2022-10" db="EMBL/GenBank/DDBJ databases">
        <title>Pararhodobacter sp. nov., isolated from marine algae.</title>
        <authorList>
            <person name="Choi B.J."/>
            <person name="Kim J.M."/>
            <person name="Lee J.K."/>
            <person name="Choi D.G."/>
            <person name="Jeon C.O."/>
        </authorList>
    </citation>
    <scope>NUCLEOTIDE SEQUENCE [LARGE SCALE GENOMIC DNA]</scope>
    <source>
        <strain evidence="2 3">ZQ420</strain>
    </source>
</reference>
<dbReference type="PANTHER" id="PTHR22642">
    <property type="entry name" value="IMIDAZOLONEPROPIONASE"/>
    <property type="match status" value="1"/>
</dbReference>
<sequence length="557" mass="60078">MSISGMALATLIITNGRVLTMDARHPRAEAVALQGDQIMAVGDTASITALAGPGCRMIDAGGATVLPGFIESHLHLFMAGNELAHLQLLGVEGPEALGAALTAYAAANPDVPVIRGQGCDYAIYGRSLTRHDLDAIVADRPVLLSAADHHTAWANTKALEMAGILQGRDLPTGNEIVMAEDGLAAGELREFNAFEPVLALSGEERISAGIATGEEPNPMPGYADLMRDLEPMERGLKHCAKHGFTSLVNMDGNRYTLLVLSELRRQGRLTARVRVPFHYRPHRTPADLEQASVLSAEFNDDWLSSGFVKLFMDGVIDSETAVLVDDYPATPGWKGDALHSDARFKEIAVEADRRGLQIAVHAIGDGAVRRVLDGYEAARKANGKRDSRHRIEHIELINRQDVPRLAELGVVASVQPVHAPGSMDFPVFPTMDKIARDRWVDAYLCRDLAEAGAKLAFASDWPVADVNPLRGIQAAMTRPTYEGARDQRIPLLDVLAAYTTGGAYAEHTEDRKGCLRPGYLGDVVILSDDIESVPVDQIGAMQVAKTICGGRVVWEGE</sequence>
<proteinExistence type="predicted"/>